<dbReference type="PROSITE" id="PS50158">
    <property type="entry name" value="ZF_CCHC"/>
    <property type="match status" value="1"/>
</dbReference>
<feature type="compositionally biased region" description="Polar residues" evidence="4">
    <location>
        <begin position="1314"/>
        <end position="1333"/>
    </location>
</feature>
<keyword evidence="1" id="KW-0645">Protease</keyword>
<sequence length="3090" mass="352659">MSRDLLSMGSKSKPPVLQIGEYPQWRVRMIQFLNNIDKTLMVSIQEGPIKPYIDIPGTPETATTPAIEPRRVFKLFRHYNELEKIRAELDDKALTLLTMAIPNDLFNRVDSRNTAKELWDELEKQFQGTERSIQAKLNQAIGAYEGFKALEGETLADSYSRFNIILNDLRRNGMQKSTSEINFKFLKNLNPEWDHYSVNLQMNKNLAEEDLHDLYSILSQHEVKVKDIVMKQKSISDSLALLTEKKKSVLPSASSKKKSHSKALVTELSDSDSESLEDESSESDVDLKRVADKLALLSSSIHKRYGKKKFYSKPKFDNYKRDKYKPKDYERRPERKSYEKEKTDEKGNVCFNCGKPGHFVKDCRAPKVRDFDYYSKKAQLAKRKSEGKVLMAEEECWYDDTSDDEDSAHFTQVHYNLMASVEETINLHKETEASNEVSQTPSDSDMSDNDECSLEEQFLILKAEFDDLKEKIKFERARVIEFSNECELYKSLADDRELEKAEIRKEKAKLESQISEMKSALVNLESEKAEYMIKYEVCFQDRSEAYAKIKQLEDLNIKRGQTQQTLKLLTNNLKDTRFYNPKMGLGLPENDVLKKAPKGLYQFDNLSFPKINETFVKSGSSLSDSSDKGKEKVVDDSSDSFSDSKPKRKNNFDFTCDFKYDDLNQSYKTRKPEFSHTQCVSLYSQDVKSFSNESEKLSNNIENESTTTDSSPKSEDKTSELEKETDSENLSEFIQVNNLSENQSVSDYESDSDSDETKPCFDSDNDDDIEEGFEEQKINFISNPMFESQDTPPCFDQSSKTEVTDLITYAVIDKDGYLVYKSLDSMVEGDILKSELKLPDVEFGAVFEKPKLGTQDKPNVVNVSSDSGISKNEKSSCTLLKSETCSINFDASTFEVGSTSCATLETSSKDSSDARHMWYVDSGCSRHMTGYKELLHNYVERPGGTVSFGNKTTGVIKGYGILTNGKNFSDISKLANGGLVKGLPKLTFDRDSLCPACQMGKMKRSSHKSKTESSCQSPLEMLHMDLCGPMRIQSISGKKYILVMVDEYSRYTWLEFLRMKSEAPELIIKFIKRIQVLLQLPVRKIRSDNGTEFKNATLDAYLTSVGISHNISGAYTPQQNGVVERRNRTLVEAARTMLAYSGLPLTFWAEAVSTACFTQNRTIITKRFKKTPYHIINRRVPNVKFFHVFGCRCYILNNRDNLGKFDKKADEGYFLGYSLTSKTFRVYNKRTKMVMETVYVTFDETVSMTSEHSSSELGIHSQASTTTSDSITDPYSSELDLLFMDAFLDICADNEDLVLSRNPRVDIHDVPEPSSVNDSGPSENICSTSNSDQAIPVPSVEQSELTPDDQSEIPAIIDENDSQNNLDDLAILPAQLKWTRAHPLYNVIGDVNDGVKTRSASANYCLHKSFLSKIEPKNVSQALDDSDWLLAMQEELLQFKRNKVYRLVPRPQDKSIIKTKWIFRNKKDESGVIVRNKARLVAKGYSQQEGIDYDETFAPVARIEAIRIFLAYAAHKNIKVFQMDVKSAFLNGVLHEEVYIEQPEGFVDPDFPDHVCILDKALYGLKQAPRAWYETLTNHLLSKGFKRGTIDTTLFLKKEGDDLLLVQIYVDDIIFGSTNPELCTKFSKIMETEFEMSMMGELNFFLGIQVKQNPDGIFINQSKYIKDMLKKFHMTDCSPIKTPMPTGNLLGPDLSGKSVDQKIYRSMIGSLLYLTATRPDIMFATCFCARFQANPKESHLAAVKRILRYLKGTPELGLWYPKDSSFELISFTDSDYGGCKLDRKSTSGSCQFLGDKLVSWTSKKQNCVSTSTAEAEYVAAASCCSQVLWMKTQLLDYGYKLKRVPIYCDSESAIAITSNPVQHSKTKHIDIRYHFIKIMWRKVISKCIPTDSCVVSGFSHLNLNLKRFGLLYGIDELESGTTHSQFVHCQVHFHDTHEVIFTTFVYGANRGCHRSDLWSGLRKFKVIMGSKPWVVMGDFNCLLFPHDALGGISKRNGDMLDFAACMEDVEIFDVRFMGVHRTWCQKPKVESGIRRKLDRILANADFTSMFQDASVRFLPRGLSDHSPGVLSFKGEFRKKRFGFKFDNFLANDPMFLPLVKRCWEVEVQGTFMFRLTTKLKSLKSPLRKLRSTHGNLSVMSAKLKSELDVIQLAADLDPFNDDLREDLEHIQLAYQQACWNDVIAARQRAKVKWLKDGDLNTRYFHQVVKEHRHSRHIHSVCNSDGMFVYDNDVALAFIDHFKGIIGTVDDTVVSDMPSNLFLNQLTVGEANFMIRPIQDVEIKDALFQIGNDKAPGSDGFSSKFFKAAWDVIGNDVMVALHNFFYRGRLAKELNHTLLCLLPKSPNASTVSEFRPIACCSVLYKCISKVIVGRMKPFIEKLVSNSQSAFIPGRKISDNILMAHELVVGYHLDRGPPRCAFKIDLRKAYDMVSWDYLFRMLDGLGFHPVLIKWITEMVTTSTFSVALNGETFSYFPGKRGIRQGDPLSPYLFTFVMEGFAMLLRQCIEEATEFGYHHGCLELGITHLCFADDLFVFSRGDVASVGILKKALDLFAVRSGLAPNLNKSDVFFGNVPLDEKNAILACLPFREGTFPIRYLGVPLSPVALKTADFGGIVNKVKLRILNWKSKFLSFGGRKQLIISVLQSLQLYWMAVFIFPSMILHELEACLRDFLWAQGDSSKGKCKVAWSLVCRPLECGGLGFKRLASWNRAIIAKNLWAILTNRSCLWVQWIRSYTMRGGSFWVARKNSRWSWMFSKMMLIRNELRRFIVCTIGNGNNTNAWEDPWLPCGSLSTFVPYRLFHSAGFNTASTVGDVVHVFHDGWPEPWVERYPVLNTSPLPVLDDSMDDRVCWLDGTTVVDQFSVQIAYRSFNGVSTVIPWTKQVWFKGHIPKHSFCLWLACLRRLPTQDRLADWKHEPPDLRCSLCKTCMDSHNHLFFECVYSQQVWRGVAEKLNWTSVTHTWEEWVEILADPVRAPSMLIHRLALAASVYMIWCERNRRLFTANVITPIQLVRNILEVIQLRDAWKRRKKNVIQRQVRHRMNLWTASGEHEFLHFGPHPQHDREELTKELEAINDRHIEIGRTLDWDFLQ</sequence>
<feature type="compositionally biased region" description="Acidic residues" evidence="4">
    <location>
        <begin position="269"/>
        <end position="282"/>
    </location>
</feature>
<evidence type="ECO:0000259" key="7">
    <source>
        <dbReference type="PROSITE" id="PS50994"/>
    </source>
</evidence>
<dbReference type="SUPFAM" id="SSF56672">
    <property type="entry name" value="DNA/RNA polymerases"/>
    <property type="match status" value="2"/>
</dbReference>
<feature type="non-terminal residue" evidence="8">
    <location>
        <position position="3090"/>
    </location>
</feature>
<dbReference type="Pfam" id="PF00665">
    <property type="entry name" value="rve"/>
    <property type="match status" value="1"/>
</dbReference>
<dbReference type="PANTHER" id="PTHR33116">
    <property type="entry name" value="REVERSE TRANSCRIPTASE ZINC-BINDING DOMAIN-CONTAINING PROTEIN-RELATED-RELATED"/>
    <property type="match status" value="1"/>
</dbReference>
<dbReference type="SUPFAM" id="SSF53098">
    <property type="entry name" value="Ribonuclease H-like"/>
    <property type="match status" value="1"/>
</dbReference>
<keyword evidence="1" id="KW-0378">Hydrolase</keyword>
<dbReference type="Pfam" id="PF07727">
    <property type="entry name" value="RVT_2"/>
    <property type="match status" value="1"/>
</dbReference>
<feature type="region of interest" description="Disordered" evidence="4">
    <location>
        <begin position="618"/>
        <end position="645"/>
    </location>
</feature>
<dbReference type="Gene3D" id="4.10.60.10">
    <property type="entry name" value="Zinc finger, CCHC-type"/>
    <property type="match status" value="1"/>
</dbReference>
<dbReference type="PROSITE" id="PS50994">
    <property type="entry name" value="INTEGRASE"/>
    <property type="match status" value="1"/>
</dbReference>
<keyword evidence="2" id="KW-0479">Metal-binding</keyword>
<feature type="domain" description="Integrase catalytic" evidence="7">
    <location>
        <begin position="1014"/>
        <end position="1180"/>
    </location>
</feature>
<dbReference type="SUPFAM" id="SSF57756">
    <property type="entry name" value="Retrovirus zinc finger-like domains"/>
    <property type="match status" value="1"/>
</dbReference>
<feature type="region of interest" description="Disordered" evidence="4">
    <location>
        <begin position="1309"/>
        <end position="1347"/>
    </location>
</feature>
<dbReference type="EMBL" id="JARYMX010000515">
    <property type="protein sequence ID" value="KAJ9535206.1"/>
    <property type="molecule type" value="Genomic_DNA"/>
</dbReference>
<comment type="caution">
    <text evidence="8">The sequence shown here is derived from an EMBL/GenBank/DDBJ whole genome shotgun (WGS) entry which is preliminary data.</text>
</comment>
<feature type="compositionally biased region" description="Basic and acidic residues" evidence="4">
    <location>
        <begin position="625"/>
        <end position="635"/>
    </location>
</feature>
<dbReference type="GO" id="GO:0004190">
    <property type="term" value="F:aspartic-type endopeptidase activity"/>
    <property type="evidence" value="ECO:0007669"/>
    <property type="project" value="UniProtKB-KW"/>
</dbReference>
<dbReference type="PROSITE" id="PS50878">
    <property type="entry name" value="RT_POL"/>
    <property type="match status" value="1"/>
</dbReference>
<dbReference type="InterPro" id="IPR012337">
    <property type="entry name" value="RNaseH-like_sf"/>
</dbReference>
<dbReference type="CDD" id="cd01650">
    <property type="entry name" value="RT_nLTR_like"/>
    <property type="match status" value="1"/>
</dbReference>
<dbReference type="PANTHER" id="PTHR33116:SF78">
    <property type="entry name" value="OS12G0587133 PROTEIN"/>
    <property type="match status" value="1"/>
</dbReference>
<evidence type="ECO:0000259" key="5">
    <source>
        <dbReference type="PROSITE" id="PS50158"/>
    </source>
</evidence>
<feature type="compositionally biased region" description="Basic and acidic residues" evidence="4">
    <location>
        <begin position="712"/>
        <end position="726"/>
    </location>
</feature>
<keyword evidence="2" id="KW-0863">Zinc-finger</keyword>
<evidence type="ECO:0000256" key="1">
    <source>
        <dbReference type="ARBA" id="ARBA00022750"/>
    </source>
</evidence>
<dbReference type="SUPFAM" id="SSF56219">
    <property type="entry name" value="DNase I-like"/>
    <property type="match status" value="1"/>
</dbReference>
<dbReference type="InterPro" id="IPR036875">
    <property type="entry name" value="Znf_CCHC_sf"/>
</dbReference>
<dbReference type="Pfam" id="PF14223">
    <property type="entry name" value="Retrotran_gag_2"/>
    <property type="match status" value="1"/>
</dbReference>
<feature type="domain" description="CCHC-type" evidence="5">
    <location>
        <begin position="350"/>
        <end position="364"/>
    </location>
</feature>
<feature type="region of interest" description="Disordered" evidence="4">
    <location>
        <begin position="694"/>
        <end position="768"/>
    </location>
</feature>
<accession>A0AA38W4T3</accession>
<dbReference type="CDD" id="cd09272">
    <property type="entry name" value="RNase_HI_RT_Ty1"/>
    <property type="match status" value="1"/>
</dbReference>
<keyword evidence="9" id="KW-1185">Reference proteome</keyword>
<dbReference type="Proteomes" id="UP001172457">
    <property type="component" value="Unassembled WGS sequence"/>
</dbReference>
<dbReference type="Pfam" id="PF13966">
    <property type="entry name" value="zf-RVT"/>
    <property type="match status" value="1"/>
</dbReference>
<dbReference type="InterPro" id="IPR001584">
    <property type="entry name" value="Integrase_cat-core"/>
</dbReference>
<evidence type="ECO:0000313" key="8">
    <source>
        <dbReference type="EMBL" id="KAJ9535206.1"/>
    </source>
</evidence>
<dbReference type="InterPro" id="IPR057670">
    <property type="entry name" value="SH3_retrovirus"/>
</dbReference>
<evidence type="ECO:0000256" key="3">
    <source>
        <dbReference type="SAM" id="Coils"/>
    </source>
</evidence>
<dbReference type="InterPro" id="IPR000477">
    <property type="entry name" value="RT_dom"/>
</dbReference>
<reference evidence="8" key="1">
    <citation type="submission" date="2023-03" db="EMBL/GenBank/DDBJ databases">
        <title>Chromosome-scale reference genome and RAD-based genetic map of yellow starthistle (Centaurea solstitialis) reveal putative structural variation and QTLs associated with invader traits.</title>
        <authorList>
            <person name="Reatini B."/>
            <person name="Cang F.A."/>
            <person name="Jiang Q."/>
            <person name="Mckibben M.T.W."/>
            <person name="Barker M.S."/>
            <person name="Rieseberg L.H."/>
            <person name="Dlugosch K.M."/>
        </authorList>
    </citation>
    <scope>NUCLEOTIDE SEQUENCE</scope>
    <source>
        <strain evidence="8">CAN-66</strain>
        <tissue evidence="8">Leaf</tissue>
    </source>
</reference>
<feature type="coiled-coil region" evidence="3">
    <location>
        <begin position="489"/>
        <end position="572"/>
    </location>
</feature>
<feature type="compositionally biased region" description="Polar residues" evidence="4">
    <location>
        <begin position="694"/>
        <end position="711"/>
    </location>
</feature>
<protein>
    <submittedName>
        <fullName evidence="8">Uncharacterized protein</fullName>
    </submittedName>
</protein>
<dbReference type="Gene3D" id="3.30.420.10">
    <property type="entry name" value="Ribonuclease H-like superfamily/Ribonuclease H"/>
    <property type="match status" value="1"/>
</dbReference>
<dbReference type="InterPro" id="IPR013103">
    <property type="entry name" value="RVT_2"/>
</dbReference>
<dbReference type="GO" id="GO:0003676">
    <property type="term" value="F:nucleic acid binding"/>
    <property type="evidence" value="ECO:0007669"/>
    <property type="project" value="InterPro"/>
</dbReference>
<dbReference type="InterPro" id="IPR054722">
    <property type="entry name" value="PolX-like_BBD"/>
</dbReference>
<keyword evidence="2" id="KW-0862">Zinc</keyword>
<organism evidence="8 9">
    <name type="scientific">Centaurea solstitialis</name>
    <name type="common">yellow star-thistle</name>
    <dbReference type="NCBI Taxonomy" id="347529"/>
    <lineage>
        <taxon>Eukaryota</taxon>
        <taxon>Viridiplantae</taxon>
        <taxon>Streptophyta</taxon>
        <taxon>Embryophyta</taxon>
        <taxon>Tracheophyta</taxon>
        <taxon>Spermatophyta</taxon>
        <taxon>Magnoliopsida</taxon>
        <taxon>eudicotyledons</taxon>
        <taxon>Gunneridae</taxon>
        <taxon>Pentapetalae</taxon>
        <taxon>asterids</taxon>
        <taxon>campanulids</taxon>
        <taxon>Asterales</taxon>
        <taxon>Asteraceae</taxon>
        <taxon>Carduoideae</taxon>
        <taxon>Cardueae</taxon>
        <taxon>Centaureinae</taxon>
        <taxon>Centaurea</taxon>
    </lineage>
</organism>
<dbReference type="Gene3D" id="3.60.10.10">
    <property type="entry name" value="Endonuclease/exonuclease/phosphatase"/>
    <property type="match status" value="1"/>
</dbReference>
<keyword evidence="3" id="KW-0175">Coiled coil</keyword>
<evidence type="ECO:0000259" key="6">
    <source>
        <dbReference type="PROSITE" id="PS50878"/>
    </source>
</evidence>
<dbReference type="GO" id="GO:0015074">
    <property type="term" value="P:DNA integration"/>
    <property type="evidence" value="ECO:0007669"/>
    <property type="project" value="InterPro"/>
</dbReference>
<dbReference type="Pfam" id="PF22936">
    <property type="entry name" value="Pol_BBD"/>
    <property type="match status" value="1"/>
</dbReference>
<evidence type="ECO:0000256" key="2">
    <source>
        <dbReference type="PROSITE-ProRule" id="PRU00047"/>
    </source>
</evidence>
<evidence type="ECO:0000256" key="4">
    <source>
        <dbReference type="SAM" id="MobiDB-lite"/>
    </source>
</evidence>
<gene>
    <name evidence="8" type="ORF">OSB04_un001712</name>
</gene>
<proteinExistence type="predicted"/>
<dbReference type="Pfam" id="PF25597">
    <property type="entry name" value="SH3_retrovirus"/>
    <property type="match status" value="1"/>
</dbReference>
<dbReference type="Pfam" id="PF00078">
    <property type="entry name" value="RVT_1"/>
    <property type="match status" value="1"/>
</dbReference>
<feature type="region of interest" description="Disordered" evidence="4">
    <location>
        <begin position="322"/>
        <end position="341"/>
    </location>
</feature>
<dbReference type="Pfam" id="PF00098">
    <property type="entry name" value="zf-CCHC"/>
    <property type="match status" value="1"/>
</dbReference>
<dbReference type="GO" id="GO:0008270">
    <property type="term" value="F:zinc ion binding"/>
    <property type="evidence" value="ECO:0007669"/>
    <property type="project" value="UniProtKB-KW"/>
</dbReference>
<dbReference type="InterPro" id="IPR001878">
    <property type="entry name" value="Znf_CCHC"/>
</dbReference>
<feature type="domain" description="Reverse transcriptase" evidence="6">
    <location>
        <begin position="2322"/>
        <end position="2601"/>
    </location>
</feature>
<name>A0AA38W4T3_9ASTR</name>
<dbReference type="InterPro" id="IPR036397">
    <property type="entry name" value="RNaseH_sf"/>
</dbReference>
<feature type="compositionally biased region" description="Polar residues" evidence="4">
    <location>
        <begin position="730"/>
        <end position="745"/>
    </location>
</feature>
<dbReference type="InterPro" id="IPR036691">
    <property type="entry name" value="Endo/exonu/phosph_ase_sf"/>
</dbReference>
<feature type="region of interest" description="Disordered" evidence="4">
    <location>
        <begin position="250"/>
        <end position="282"/>
    </location>
</feature>
<evidence type="ECO:0000313" key="9">
    <source>
        <dbReference type="Proteomes" id="UP001172457"/>
    </source>
</evidence>
<keyword evidence="1" id="KW-0064">Aspartyl protease</keyword>
<dbReference type="SMART" id="SM00343">
    <property type="entry name" value="ZnF_C2HC"/>
    <property type="match status" value="1"/>
</dbReference>
<dbReference type="InterPro" id="IPR043502">
    <property type="entry name" value="DNA/RNA_pol_sf"/>
</dbReference>
<dbReference type="InterPro" id="IPR026960">
    <property type="entry name" value="RVT-Znf"/>
</dbReference>